<organism evidence="4 5">
    <name type="scientific">Dichanthelium oligosanthes</name>
    <dbReference type="NCBI Taxonomy" id="888268"/>
    <lineage>
        <taxon>Eukaryota</taxon>
        <taxon>Viridiplantae</taxon>
        <taxon>Streptophyta</taxon>
        <taxon>Embryophyta</taxon>
        <taxon>Tracheophyta</taxon>
        <taxon>Spermatophyta</taxon>
        <taxon>Magnoliopsida</taxon>
        <taxon>Liliopsida</taxon>
        <taxon>Poales</taxon>
        <taxon>Poaceae</taxon>
        <taxon>PACMAD clade</taxon>
        <taxon>Panicoideae</taxon>
        <taxon>Panicodae</taxon>
        <taxon>Paniceae</taxon>
        <taxon>Dichantheliinae</taxon>
        <taxon>Dichanthelium</taxon>
    </lineage>
</organism>
<reference evidence="4 5" key="1">
    <citation type="submission" date="2016-09" db="EMBL/GenBank/DDBJ databases">
        <title>The draft genome of Dichanthelium oligosanthes: A C3 panicoid grass species.</title>
        <authorList>
            <person name="Studer A.J."/>
            <person name="Schnable J.C."/>
            <person name="Brutnell T.P."/>
        </authorList>
    </citation>
    <scope>NUCLEOTIDE SEQUENCE [LARGE SCALE GENOMIC DNA]</scope>
    <source>
        <strain evidence="5">cv. Kellogg 1175</strain>
        <tissue evidence="4">Leaf</tissue>
    </source>
</reference>
<comment type="subcellular location">
    <subcellularLocation>
        <location evidence="1">Membrane</location>
        <topology evidence="1">Multi-pass membrane protein</topology>
    </subcellularLocation>
</comment>
<evidence type="ECO:0000256" key="1">
    <source>
        <dbReference type="ARBA" id="ARBA00004141"/>
    </source>
</evidence>
<dbReference type="PANTHER" id="PTHR33222:SF26">
    <property type="entry name" value="OS08G0430600 PROTEIN"/>
    <property type="match status" value="1"/>
</dbReference>
<dbReference type="PANTHER" id="PTHR33222">
    <property type="match status" value="1"/>
</dbReference>
<evidence type="ECO:0000256" key="2">
    <source>
        <dbReference type="SAM" id="Phobius"/>
    </source>
</evidence>
<sequence length="148" mass="16241">MVAAAAAARPVSLRRPGALLRAPVPCSLPANGVAAPFPRRTASLNISQLRLTATRFSKESNSSEDDELLSELRDKWDAMENKASLLLYGGGAILAVWISLVLLPGLLELVGLSYLGWFVYRYLLFQENRKELANNLDAIKKRITGDDE</sequence>
<name>A0A1E5UJN5_9POAL</name>
<dbReference type="InterPro" id="IPR033344">
    <property type="entry name" value="CURT1"/>
</dbReference>
<evidence type="ECO:0000313" key="4">
    <source>
        <dbReference type="EMBL" id="OEL13005.1"/>
    </source>
</evidence>
<keyword evidence="2" id="KW-0472">Membrane</keyword>
<proteinExistence type="predicted"/>
<keyword evidence="2" id="KW-0812">Transmembrane</keyword>
<dbReference type="GO" id="GO:0009535">
    <property type="term" value="C:chloroplast thylakoid membrane"/>
    <property type="evidence" value="ECO:0007669"/>
    <property type="project" value="TreeGrafter"/>
</dbReference>
<dbReference type="InterPro" id="IPR025564">
    <property type="entry name" value="CAAD_dom"/>
</dbReference>
<dbReference type="Proteomes" id="UP000095767">
    <property type="component" value="Unassembled WGS sequence"/>
</dbReference>
<feature type="domain" description="Cyanobacterial aminoacyl-tRNA synthetase CAAD" evidence="3">
    <location>
        <begin position="71"/>
        <end position="145"/>
    </location>
</feature>
<dbReference type="AlphaFoldDB" id="A0A1E5UJN5"/>
<comment type="caution">
    <text evidence="4">The sequence shown here is derived from an EMBL/GenBank/DDBJ whole genome shotgun (WGS) entry which is preliminary data.</text>
</comment>
<accession>A0A1E5UJN5</accession>
<keyword evidence="5" id="KW-1185">Reference proteome</keyword>
<gene>
    <name evidence="4" type="ORF">BAE44_0025977</name>
</gene>
<feature type="transmembrane region" description="Helical" evidence="2">
    <location>
        <begin position="85"/>
        <end position="103"/>
    </location>
</feature>
<dbReference type="STRING" id="888268.A0A1E5UJN5"/>
<keyword evidence="2" id="KW-1133">Transmembrane helix</keyword>
<dbReference type="EMBL" id="LWDX02075151">
    <property type="protein sequence ID" value="OEL13005.1"/>
    <property type="molecule type" value="Genomic_DNA"/>
</dbReference>
<protein>
    <recommendedName>
        <fullName evidence="3">Cyanobacterial aminoacyl-tRNA synthetase CAAD domain-containing protein</fullName>
    </recommendedName>
</protein>
<evidence type="ECO:0000259" key="3">
    <source>
        <dbReference type="Pfam" id="PF14159"/>
    </source>
</evidence>
<dbReference type="OrthoDB" id="2014299at2759"/>
<dbReference type="Pfam" id="PF14159">
    <property type="entry name" value="CAAD"/>
    <property type="match status" value="1"/>
</dbReference>
<evidence type="ECO:0000313" key="5">
    <source>
        <dbReference type="Proteomes" id="UP000095767"/>
    </source>
</evidence>